<protein>
    <submittedName>
        <fullName evidence="1">Uncharacterized protein</fullName>
    </submittedName>
</protein>
<keyword evidence="2" id="KW-1185">Reference proteome</keyword>
<name>A0A7W9EXM2_9RHOB</name>
<organism evidence="1 2">
    <name type="scientific">Yoonia ponticola</name>
    <dbReference type="NCBI Taxonomy" id="1524255"/>
    <lineage>
        <taxon>Bacteria</taxon>
        <taxon>Pseudomonadati</taxon>
        <taxon>Pseudomonadota</taxon>
        <taxon>Alphaproteobacteria</taxon>
        <taxon>Rhodobacterales</taxon>
        <taxon>Paracoccaceae</taxon>
        <taxon>Yoonia</taxon>
    </lineage>
</organism>
<evidence type="ECO:0000313" key="2">
    <source>
        <dbReference type="Proteomes" id="UP000535415"/>
    </source>
</evidence>
<dbReference type="AlphaFoldDB" id="A0A7W9EXM2"/>
<comment type="caution">
    <text evidence="1">The sequence shown here is derived from an EMBL/GenBank/DDBJ whole genome shotgun (WGS) entry which is preliminary data.</text>
</comment>
<proteinExistence type="predicted"/>
<gene>
    <name evidence="1" type="ORF">FHS72_001491</name>
</gene>
<dbReference type="EMBL" id="JACIJM010000004">
    <property type="protein sequence ID" value="MBB5721867.1"/>
    <property type="molecule type" value="Genomic_DNA"/>
</dbReference>
<reference evidence="1 2" key="1">
    <citation type="submission" date="2020-08" db="EMBL/GenBank/DDBJ databases">
        <title>Genomic Encyclopedia of Type Strains, Phase IV (KMG-IV): sequencing the most valuable type-strain genomes for metagenomic binning, comparative biology and taxonomic classification.</title>
        <authorList>
            <person name="Goeker M."/>
        </authorList>
    </citation>
    <scope>NUCLEOTIDE SEQUENCE [LARGE SCALE GENOMIC DNA]</scope>
    <source>
        <strain evidence="1 2">DSM 101064</strain>
    </source>
</reference>
<dbReference type="RefSeq" id="WP_183527656.1">
    <property type="nucleotide sequence ID" value="NZ_JACIJM010000004.1"/>
</dbReference>
<sequence length="137" mass="15739">MSSVHQLPRKKFLENLRGHVHQEDRVVTLVVGEVRRWASEGRDIPYVDDLTFVDFEHLNQTTIAKVRPDVVLSPLLSDAFDAFQIVRFLASFGYVGRYRALAQYLPDMAMIRSEIRKAAPNIDFEIVMIPTPLRLVS</sequence>
<dbReference type="Proteomes" id="UP000535415">
    <property type="component" value="Unassembled WGS sequence"/>
</dbReference>
<evidence type="ECO:0000313" key="1">
    <source>
        <dbReference type="EMBL" id="MBB5721867.1"/>
    </source>
</evidence>
<accession>A0A7W9EXM2</accession>